<evidence type="ECO:0000313" key="5">
    <source>
        <dbReference type="EMBL" id="RFM36954.1"/>
    </source>
</evidence>
<dbReference type="PROSITE" id="PS51000">
    <property type="entry name" value="HTH_DEOR_2"/>
    <property type="match status" value="1"/>
</dbReference>
<evidence type="ECO:0000313" key="6">
    <source>
        <dbReference type="Proteomes" id="UP000261174"/>
    </source>
</evidence>
<dbReference type="InterPro" id="IPR036388">
    <property type="entry name" value="WH-like_DNA-bd_sf"/>
</dbReference>
<dbReference type="Pfam" id="PF08220">
    <property type="entry name" value="HTH_DeoR"/>
    <property type="match status" value="1"/>
</dbReference>
<dbReference type="PRINTS" id="PR00037">
    <property type="entry name" value="HTHLACR"/>
</dbReference>
<dbReference type="OrthoDB" id="9797223at2"/>
<name>A0A3E1P9W8_9BACT</name>
<dbReference type="Proteomes" id="UP000261174">
    <property type="component" value="Unassembled WGS sequence"/>
</dbReference>
<dbReference type="InterPro" id="IPR014036">
    <property type="entry name" value="DeoR-like_C"/>
</dbReference>
<dbReference type="Pfam" id="PF00455">
    <property type="entry name" value="DeoRC"/>
    <property type="match status" value="1"/>
</dbReference>
<keyword evidence="3" id="KW-0804">Transcription</keyword>
<dbReference type="GO" id="GO:0003677">
    <property type="term" value="F:DNA binding"/>
    <property type="evidence" value="ECO:0007669"/>
    <property type="project" value="UniProtKB-KW"/>
</dbReference>
<dbReference type="PROSITE" id="PS00894">
    <property type="entry name" value="HTH_DEOR_1"/>
    <property type="match status" value="1"/>
</dbReference>
<keyword evidence="2" id="KW-0238">DNA-binding</keyword>
<dbReference type="InterPro" id="IPR050313">
    <property type="entry name" value="Carb_Metab_HTH_regulators"/>
</dbReference>
<dbReference type="RefSeq" id="WP_116852274.1">
    <property type="nucleotide sequence ID" value="NZ_QTJV01000001.1"/>
</dbReference>
<protein>
    <submittedName>
        <fullName evidence="5">DeoR/GlpR transcriptional regulator</fullName>
    </submittedName>
</protein>
<dbReference type="InterPro" id="IPR018356">
    <property type="entry name" value="Tscrpt_reg_HTH_DeoR_CS"/>
</dbReference>
<accession>A0A3E1P9W8</accession>
<organism evidence="5 6">
    <name type="scientific">Chitinophaga silvisoli</name>
    <dbReference type="NCBI Taxonomy" id="2291814"/>
    <lineage>
        <taxon>Bacteria</taxon>
        <taxon>Pseudomonadati</taxon>
        <taxon>Bacteroidota</taxon>
        <taxon>Chitinophagia</taxon>
        <taxon>Chitinophagales</taxon>
        <taxon>Chitinophagaceae</taxon>
        <taxon>Chitinophaga</taxon>
    </lineage>
</organism>
<dbReference type="SUPFAM" id="SSF46785">
    <property type="entry name" value="Winged helix' DNA-binding domain"/>
    <property type="match status" value="1"/>
</dbReference>
<sequence length="256" mass="28250">MKFESMAQRHAYILERLQTEGNVRVADLFEALDVSAVTIRKDLKMLEDKKLLFRTHGNISRANPYTKDRNVNEKENILADQKTRIGKRAAEMIEPDDAIIIASGTTVLQVAKAIPEELRVTVLTSAMNISMALLDKPNIEIVQLGGIVRKTSTSVTGTYAEGILDHFTCSKLFLGVDGIDMEQGCTTSNMMEALLNKAMIRTAQKTIIVTDSSKFGKRGFGKICPLGDIDQIITDDGISPAMMRDLENMGVEVIIV</sequence>
<reference evidence="5 6" key="1">
    <citation type="submission" date="2018-08" db="EMBL/GenBank/DDBJ databases">
        <title>Chitinophaga sp. K20C18050901, a novel bacterium isolated from forest soil.</title>
        <authorList>
            <person name="Wang C."/>
        </authorList>
    </citation>
    <scope>NUCLEOTIDE SEQUENCE [LARGE SCALE GENOMIC DNA]</scope>
    <source>
        <strain evidence="5 6">K20C18050901</strain>
    </source>
</reference>
<keyword evidence="6" id="KW-1185">Reference proteome</keyword>
<gene>
    <name evidence="5" type="ORF">DXN04_05505</name>
</gene>
<evidence type="ECO:0000256" key="2">
    <source>
        <dbReference type="ARBA" id="ARBA00023125"/>
    </source>
</evidence>
<dbReference type="SMART" id="SM00420">
    <property type="entry name" value="HTH_DEOR"/>
    <property type="match status" value="1"/>
</dbReference>
<proteinExistence type="predicted"/>
<feature type="domain" description="HTH deoR-type" evidence="4">
    <location>
        <begin position="6"/>
        <end position="61"/>
    </location>
</feature>
<dbReference type="InterPro" id="IPR001034">
    <property type="entry name" value="DeoR_HTH"/>
</dbReference>
<dbReference type="PANTHER" id="PTHR30363">
    <property type="entry name" value="HTH-TYPE TRANSCRIPTIONAL REGULATOR SRLR-RELATED"/>
    <property type="match status" value="1"/>
</dbReference>
<dbReference type="Gene3D" id="3.40.50.1360">
    <property type="match status" value="1"/>
</dbReference>
<dbReference type="AlphaFoldDB" id="A0A3E1P9W8"/>
<dbReference type="InterPro" id="IPR037171">
    <property type="entry name" value="NagB/RpiA_transferase-like"/>
</dbReference>
<dbReference type="SMART" id="SM01134">
    <property type="entry name" value="DeoRC"/>
    <property type="match status" value="1"/>
</dbReference>
<evidence type="ECO:0000256" key="3">
    <source>
        <dbReference type="ARBA" id="ARBA00023163"/>
    </source>
</evidence>
<dbReference type="SUPFAM" id="SSF100950">
    <property type="entry name" value="NagB/RpiA/CoA transferase-like"/>
    <property type="match status" value="1"/>
</dbReference>
<dbReference type="Gene3D" id="1.10.10.10">
    <property type="entry name" value="Winged helix-like DNA-binding domain superfamily/Winged helix DNA-binding domain"/>
    <property type="match status" value="1"/>
</dbReference>
<comment type="caution">
    <text evidence="5">The sequence shown here is derived from an EMBL/GenBank/DDBJ whole genome shotgun (WGS) entry which is preliminary data.</text>
</comment>
<dbReference type="PANTHER" id="PTHR30363:SF44">
    <property type="entry name" value="AGA OPERON TRANSCRIPTIONAL REPRESSOR-RELATED"/>
    <property type="match status" value="1"/>
</dbReference>
<evidence type="ECO:0000259" key="4">
    <source>
        <dbReference type="PROSITE" id="PS51000"/>
    </source>
</evidence>
<dbReference type="InterPro" id="IPR036390">
    <property type="entry name" value="WH_DNA-bd_sf"/>
</dbReference>
<dbReference type="GO" id="GO:0003700">
    <property type="term" value="F:DNA-binding transcription factor activity"/>
    <property type="evidence" value="ECO:0007669"/>
    <property type="project" value="InterPro"/>
</dbReference>
<evidence type="ECO:0000256" key="1">
    <source>
        <dbReference type="ARBA" id="ARBA00023015"/>
    </source>
</evidence>
<keyword evidence="1" id="KW-0805">Transcription regulation</keyword>
<dbReference type="EMBL" id="QTJV01000001">
    <property type="protein sequence ID" value="RFM36954.1"/>
    <property type="molecule type" value="Genomic_DNA"/>
</dbReference>